<sequence>ETLVSVLSFLEGMTQIGIATLLVARLTVIIHEEKIFDHPRRIDPPKFKGDHREDAYELLISCHKRLHNLGLKAINEANELELMRYEKFDGSRDKRIVIPVLTMTPYLKARFHGYSQRTQVMVANHVILVPLNRW</sequence>
<accession>A0ABS8STS4</accession>
<protein>
    <submittedName>
        <fullName evidence="1">Uncharacterized protein</fullName>
    </submittedName>
</protein>
<dbReference type="EMBL" id="JACEIK010000784">
    <property type="protein sequence ID" value="MCD7462175.1"/>
    <property type="molecule type" value="Genomic_DNA"/>
</dbReference>
<reference evidence="1 2" key="1">
    <citation type="journal article" date="2021" name="BMC Genomics">
        <title>Datura genome reveals duplications of psychoactive alkaloid biosynthetic genes and high mutation rate following tissue culture.</title>
        <authorList>
            <person name="Rajewski A."/>
            <person name="Carter-House D."/>
            <person name="Stajich J."/>
            <person name="Litt A."/>
        </authorList>
    </citation>
    <scope>NUCLEOTIDE SEQUENCE [LARGE SCALE GENOMIC DNA]</scope>
    <source>
        <strain evidence="1">AR-01</strain>
    </source>
</reference>
<comment type="caution">
    <text evidence="1">The sequence shown here is derived from an EMBL/GenBank/DDBJ whole genome shotgun (WGS) entry which is preliminary data.</text>
</comment>
<name>A0ABS8STS4_DATST</name>
<organism evidence="1 2">
    <name type="scientific">Datura stramonium</name>
    <name type="common">Jimsonweed</name>
    <name type="synonym">Common thornapple</name>
    <dbReference type="NCBI Taxonomy" id="4076"/>
    <lineage>
        <taxon>Eukaryota</taxon>
        <taxon>Viridiplantae</taxon>
        <taxon>Streptophyta</taxon>
        <taxon>Embryophyta</taxon>
        <taxon>Tracheophyta</taxon>
        <taxon>Spermatophyta</taxon>
        <taxon>Magnoliopsida</taxon>
        <taxon>eudicotyledons</taxon>
        <taxon>Gunneridae</taxon>
        <taxon>Pentapetalae</taxon>
        <taxon>asterids</taxon>
        <taxon>lamiids</taxon>
        <taxon>Solanales</taxon>
        <taxon>Solanaceae</taxon>
        <taxon>Solanoideae</taxon>
        <taxon>Datureae</taxon>
        <taxon>Datura</taxon>
    </lineage>
</organism>
<gene>
    <name evidence="1" type="ORF">HAX54_047922</name>
</gene>
<dbReference type="Proteomes" id="UP000823775">
    <property type="component" value="Unassembled WGS sequence"/>
</dbReference>
<keyword evidence="2" id="KW-1185">Reference proteome</keyword>
<evidence type="ECO:0000313" key="2">
    <source>
        <dbReference type="Proteomes" id="UP000823775"/>
    </source>
</evidence>
<proteinExistence type="predicted"/>
<feature type="non-terminal residue" evidence="1">
    <location>
        <position position="1"/>
    </location>
</feature>
<evidence type="ECO:0000313" key="1">
    <source>
        <dbReference type="EMBL" id="MCD7462175.1"/>
    </source>
</evidence>